<reference evidence="2" key="1">
    <citation type="submission" date="2021-01" db="EMBL/GenBank/DDBJ databases">
        <authorList>
            <person name="Corre E."/>
            <person name="Pelletier E."/>
            <person name="Niang G."/>
            <person name="Scheremetjew M."/>
            <person name="Finn R."/>
            <person name="Kale V."/>
            <person name="Holt S."/>
            <person name="Cochrane G."/>
            <person name="Meng A."/>
            <person name="Brown T."/>
            <person name="Cohen L."/>
        </authorList>
    </citation>
    <scope>NUCLEOTIDE SEQUENCE</scope>
    <source>
        <strain evidence="2">CCMP1374</strain>
    </source>
</reference>
<name>A0A7S0I360_9EUKA</name>
<dbReference type="AlphaFoldDB" id="A0A7S0I360"/>
<evidence type="ECO:0000256" key="1">
    <source>
        <dbReference type="SAM" id="MobiDB-lite"/>
    </source>
</evidence>
<feature type="compositionally biased region" description="Polar residues" evidence="1">
    <location>
        <begin position="75"/>
        <end position="91"/>
    </location>
</feature>
<protein>
    <submittedName>
        <fullName evidence="2">Uncharacterized protein</fullName>
    </submittedName>
</protein>
<feature type="region of interest" description="Disordered" evidence="1">
    <location>
        <begin position="60"/>
        <end position="97"/>
    </location>
</feature>
<gene>
    <name evidence="2" type="ORF">PANT1444_LOCUS19995</name>
</gene>
<proteinExistence type="predicted"/>
<dbReference type="EMBL" id="HBEP01035298">
    <property type="protein sequence ID" value="CAD8509585.1"/>
    <property type="molecule type" value="Transcribed_RNA"/>
</dbReference>
<organism evidence="2">
    <name type="scientific">Phaeocystis antarctica</name>
    <dbReference type="NCBI Taxonomy" id="33657"/>
    <lineage>
        <taxon>Eukaryota</taxon>
        <taxon>Haptista</taxon>
        <taxon>Haptophyta</taxon>
        <taxon>Prymnesiophyceae</taxon>
        <taxon>Phaeocystales</taxon>
        <taxon>Phaeocystaceae</taxon>
        <taxon>Phaeocystis</taxon>
    </lineage>
</organism>
<sequence>MRRLSTFAGSFSMLEDRRIRARLKAALVMAVLIVLMHVHLPMRGPALSCEVGMGGHHVRPSFKGGPLGPRRLASHNKSSSGRATGKPNSAQKGKGEWPRCRALSHILLVAENAGWGSSNMRGKMLAASLNAQHLPTHGAVKAYFTEAWTVGWHITRYGRPSVCVMTKFARSDATKLCREAGALIIWDLIDNPQSTDVDYLRGHDFDALAVHTDVHAAFLAKHGIRTLVLPHSHGNTLRWSRLSATSEPRPRIRGVGFVYGDPLSKPPPADLASLTAELCAINVTFYLVASPPNKAITLHPQPCASTRSASAALPAAHGGKHGLDSCGALPSFGASGANANAREASAQKALKSYQALEREPPEATQALPTELASPPDLASGASQRQYYESQQLLEKIDVGLVWRPNREEEFGMARSKLHDLAVANRGGTRMAWWWSHGLPVVGFPMNAYVQMAQHADYPTALVNLSTAEHVRRAICDIQSPTTRHCLQKLALRGAELFSPESSALDFMHAICELHKDKCSGALNSGWLSFTSPGGWQWHAET</sequence>
<feature type="region of interest" description="Disordered" evidence="1">
    <location>
        <begin position="356"/>
        <end position="384"/>
    </location>
</feature>
<evidence type="ECO:0000313" key="2">
    <source>
        <dbReference type="EMBL" id="CAD8509585.1"/>
    </source>
</evidence>
<accession>A0A7S0I360</accession>